<name>A0A2B8BKK7_9PROT</name>
<gene>
    <name evidence="1" type="ORF">CRT60_08955</name>
</gene>
<sequence length="207" mass="21506">MLIGVMGLSASATGAAEATPAEQPAAAVVTGFRSATFGMTEAQVIAAIQKDFKVNRPDIAVEQNKIERTTSISVTVPDLLPDTGKAKLAYILGHKSKTLIQINVGWGAVAGVPATAEQILGTAQLLKTYLLGAGYDPQKSAVDAVLPDGSVMLFRGITTQGPATILTLSGPVEQTGDRKTLTPAALSLSYISNPGNPDIYRIPKGQF</sequence>
<dbReference type="AlphaFoldDB" id="A0A2B8BKK7"/>
<dbReference type="Proteomes" id="UP000225379">
    <property type="component" value="Unassembled WGS sequence"/>
</dbReference>
<evidence type="ECO:0000313" key="1">
    <source>
        <dbReference type="EMBL" id="PGH58073.1"/>
    </source>
</evidence>
<keyword evidence="2" id="KW-1185">Reference proteome</keyword>
<dbReference type="EMBL" id="PDKW01000039">
    <property type="protein sequence ID" value="PGH58073.1"/>
    <property type="molecule type" value="Genomic_DNA"/>
</dbReference>
<evidence type="ECO:0000313" key="2">
    <source>
        <dbReference type="Proteomes" id="UP000225379"/>
    </source>
</evidence>
<organism evidence="1 2">
    <name type="scientific">Azospirillum palustre</name>
    <dbReference type="NCBI Taxonomy" id="2044885"/>
    <lineage>
        <taxon>Bacteria</taxon>
        <taxon>Pseudomonadati</taxon>
        <taxon>Pseudomonadota</taxon>
        <taxon>Alphaproteobacteria</taxon>
        <taxon>Rhodospirillales</taxon>
        <taxon>Azospirillaceae</taxon>
        <taxon>Azospirillum</taxon>
    </lineage>
</organism>
<reference evidence="2" key="1">
    <citation type="submission" date="2017-10" db="EMBL/GenBank/DDBJ databases">
        <authorList>
            <person name="Kravchenko I.K."/>
            <person name="Grouzdev D.S."/>
        </authorList>
    </citation>
    <scope>NUCLEOTIDE SEQUENCE [LARGE SCALE GENOMIC DNA]</scope>
    <source>
        <strain evidence="2">B2</strain>
    </source>
</reference>
<comment type="caution">
    <text evidence="1">The sequence shown here is derived from an EMBL/GenBank/DDBJ whole genome shotgun (WGS) entry which is preliminary data.</text>
</comment>
<proteinExistence type="predicted"/>
<protein>
    <submittedName>
        <fullName evidence="1">Uncharacterized protein</fullName>
    </submittedName>
</protein>
<accession>A0A2B8BKK7</accession>